<feature type="transmembrane region" description="Helical" evidence="1">
    <location>
        <begin position="62"/>
        <end position="84"/>
    </location>
</feature>
<evidence type="ECO:0000256" key="1">
    <source>
        <dbReference type="SAM" id="Phobius"/>
    </source>
</evidence>
<keyword evidence="1" id="KW-0812">Transmembrane</keyword>
<reference evidence="2" key="1">
    <citation type="submission" date="2020-03" db="EMBL/GenBank/DDBJ databases">
        <authorList>
            <person name="Zhang R."/>
        </authorList>
    </citation>
    <scope>NUCLEOTIDE SEQUENCE</scope>
</reference>
<evidence type="ECO:0008006" key="3">
    <source>
        <dbReference type="Google" id="ProtNLM"/>
    </source>
</evidence>
<proteinExistence type="predicted"/>
<keyword evidence="1" id="KW-1133">Transmembrane helix</keyword>
<sequence>MSDGGHVLLPLFGAPVFNLCSSTLRVVSSVFFNLRCPLFFLFLGLFPVFGALGLVLPSLLLLLFSVSFLCFGWFTCITFGEAFLPLDKTMLSITAILPCDYSI</sequence>
<accession>A0A6M2EKD9</accession>
<feature type="transmembrane region" description="Helical" evidence="1">
    <location>
        <begin position="38"/>
        <end position="56"/>
    </location>
</feature>
<dbReference type="EMBL" id="GILB01005504">
    <property type="protein sequence ID" value="NUU85837.1"/>
    <property type="molecule type" value="Transcribed_RNA"/>
</dbReference>
<dbReference type="AlphaFoldDB" id="A0A6M2EKD9"/>
<evidence type="ECO:0000313" key="2">
    <source>
        <dbReference type="EMBL" id="NUU85837.1"/>
    </source>
</evidence>
<protein>
    <recommendedName>
        <fullName evidence="3">Transmembrane protein</fullName>
    </recommendedName>
</protein>
<organism evidence="2">
    <name type="scientific">Populus davidiana</name>
    <dbReference type="NCBI Taxonomy" id="266767"/>
    <lineage>
        <taxon>Eukaryota</taxon>
        <taxon>Viridiplantae</taxon>
        <taxon>Streptophyta</taxon>
        <taxon>Embryophyta</taxon>
        <taxon>Tracheophyta</taxon>
        <taxon>Spermatophyta</taxon>
        <taxon>Magnoliopsida</taxon>
        <taxon>eudicotyledons</taxon>
        <taxon>Gunneridae</taxon>
        <taxon>Pentapetalae</taxon>
        <taxon>rosids</taxon>
        <taxon>fabids</taxon>
        <taxon>Malpighiales</taxon>
        <taxon>Salicaceae</taxon>
        <taxon>Saliceae</taxon>
        <taxon>Populus</taxon>
    </lineage>
</organism>
<name>A0A6M2EKD9_9ROSI</name>
<keyword evidence="1" id="KW-0472">Membrane</keyword>